<dbReference type="AlphaFoldDB" id="A0AB74EQE7"/>
<dbReference type="EMBL" id="FMTB01000015">
    <property type="protein sequence ID" value="SCW12142.1"/>
    <property type="molecule type" value="Genomic_DNA"/>
</dbReference>
<evidence type="ECO:0000313" key="1">
    <source>
        <dbReference type="EMBL" id="SCW12142.1"/>
    </source>
</evidence>
<protein>
    <submittedName>
        <fullName evidence="1">Uncharacterized protein</fullName>
    </submittedName>
</protein>
<gene>
    <name evidence="1" type="ORF">ESCNG_220037</name>
</gene>
<comment type="caution">
    <text evidence="1">The sequence shown here is derived from an EMBL/GenBank/DDBJ whole genome shotgun (WGS) entry which is preliminary data.</text>
</comment>
<accession>A0AB74EQE7</accession>
<organism evidence="1 2">
    <name type="scientific">Neisseria gonorrhoeae</name>
    <dbReference type="NCBI Taxonomy" id="485"/>
    <lineage>
        <taxon>Bacteria</taxon>
        <taxon>Pseudomonadati</taxon>
        <taxon>Pseudomonadota</taxon>
        <taxon>Betaproteobacteria</taxon>
        <taxon>Neisseriales</taxon>
        <taxon>Neisseriaceae</taxon>
        <taxon>Neisseria</taxon>
    </lineage>
</organism>
<sequence>MYKQDLPDGFNGSVVCKNNAFLKLTKNEIGFKGLFREQRGVDAENPVNIL</sequence>
<proteinExistence type="predicted"/>
<dbReference type="Proteomes" id="UP000182484">
    <property type="component" value="Unassembled WGS sequence"/>
</dbReference>
<reference evidence="1 2" key="1">
    <citation type="submission" date="2016-09" db="EMBL/GenBank/DDBJ databases">
        <authorList>
            <person name="Kumanski S."/>
            <person name="Beatrice B."/>
        </authorList>
    </citation>
    <scope>NUCLEOTIDE SEQUENCE [LARGE SCALE GENOMIC DNA]</scope>
    <source>
        <strain evidence="1">Mankind</strain>
    </source>
</reference>
<name>A0AB74EQE7_NEIGO</name>
<evidence type="ECO:0000313" key="2">
    <source>
        <dbReference type="Proteomes" id="UP000182484"/>
    </source>
</evidence>